<keyword evidence="1 2" id="KW-0732">Signal</keyword>
<dbReference type="InterPro" id="IPR011250">
    <property type="entry name" value="OMP/PagP_B-barrel"/>
</dbReference>
<dbReference type="EMBL" id="JACOME010000006">
    <property type="protein sequence ID" value="MBC3847802.1"/>
    <property type="molecule type" value="Genomic_DNA"/>
</dbReference>
<protein>
    <submittedName>
        <fullName evidence="4">Porin family protein</fullName>
    </submittedName>
</protein>
<dbReference type="PROSITE" id="PS00695">
    <property type="entry name" value="ENT_VIR_OMP_2"/>
    <property type="match status" value="1"/>
</dbReference>
<dbReference type="InterPro" id="IPR027385">
    <property type="entry name" value="Beta-barrel_OMP"/>
</dbReference>
<evidence type="ECO:0000256" key="2">
    <source>
        <dbReference type="SAM" id="SignalP"/>
    </source>
</evidence>
<feature type="signal peptide" evidence="2">
    <location>
        <begin position="1"/>
        <end position="19"/>
    </location>
</feature>
<dbReference type="Proteomes" id="UP000607435">
    <property type="component" value="Unassembled WGS sequence"/>
</dbReference>
<dbReference type="RefSeq" id="WP_186846902.1">
    <property type="nucleotide sequence ID" value="NZ_JACOME010000006.1"/>
</dbReference>
<keyword evidence="5" id="KW-1185">Reference proteome</keyword>
<reference evidence="4 5" key="1">
    <citation type="submission" date="2020-08" db="EMBL/GenBank/DDBJ databases">
        <title>Winogradskyella ouciana sp. nov., isolated from the hadal seawater of the Mariana Trench.</title>
        <authorList>
            <person name="He X."/>
        </authorList>
    </citation>
    <scope>NUCLEOTIDE SEQUENCE [LARGE SCALE GENOMIC DNA]</scope>
    <source>
        <strain evidence="4 5">KCTC 22026</strain>
    </source>
</reference>
<feature type="chain" id="PRO_5047091245" evidence="2">
    <location>
        <begin position="20"/>
        <end position="174"/>
    </location>
</feature>
<dbReference type="SUPFAM" id="SSF56925">
    <property type="entry name" value="OMPA-like"/>
    <property type="match status" value="1"/>
</dbReference>
<sequence length="174" mass="18456">MKKLFLAAFAVFAFASVNAQSFGALGGLSMLTAKAEAGGFDASDSETGFHLGVFAELEVSDQFAIQPELTYTIAGDVSIIGLNAIAKYNVSEEFNIQLGPQIGFIGGDVGDAIDDFDDDGTKLNLQLAIGAGYNISEELFVQARYGFQLNDHYTGDEDASFKISGFSAGVGYRF</sequence>
<evidence type="ECO:0000313" key="5">
    <source>
        <dbReference type="Proteomes" id="UP000607435"/>
    </source>
</evidence>
<gene>
    <name evidence="4" type="ORF">H6H04_15500</name>
</gene>
<accession>A0ABR6Y504</accession>
<feature type="domain" description="Outer membrane protein beta-barrel" evidence="3">
    <location>
        <begin position="5"/>
        <end position="174"/>
    </location>
</feature>
<name>A0ABR6Y504_9FLAO</name>
<evidence type="ECO:0000313" key="4">
    <source>
        <dbReference type="EMBL" id="MBC3847802.1"/>
    </source>
</evidence>
<dbReference type="InterPro" id="IPR000758">
    <property type="entry name" value="Enterovir_OMP"/>
</dbReference>
<proteinExistence type="predicted"/>
<organism evidence="4 5">
    <name type="scientific">Winogradskyella echinorum</name>
    <dbReference type="NCBI Taxonomy" id="538189"/>
    <lineage>
        <taxon>Bacteria</taxon>
        <taxon>Pseudomonadati</taxon>
        <taxon>Bacteroidota</taxon>
        <taxon>Flavobacteriia</taxon>
        <taxon>Flavobacteriales</taxon>
        <taxon>Flavobacteriaceae</taxon>
        <taxon>Winogradskyella</taxon>
    </lineage>
</organism>
<comment type="caution">
    <text evidence="4">The sequence shown here is derived from an EMBL/GenBank/DDBJ whole genome shotgun (WGS) entry which is preliminary data.</text>
</comment>
<dbReference type="Gene3D" id="2.40.160.20">
    <property type="match status" value="1"/>
</dbReference>
<evidence type="ECO:0000256" key="1">
    <source>
        <dbReference type="ARBA" id="ARBA00022729"/>
    </source>
</evidence>
<evidence type="ECO:0000259" key="3">
    <source>
        <dbReference type="Pfam" id="PF13505"/>
    </source>
</evidence>
<dbReference type="Pfam" id="PF13505">
    <property type="entry name" value="OMP_b-brl"/>
    <property type="match status" value="1"/>
</dbReference>